<proteinExistence type="predicted"/>
<dbReference type="EMBL" id="HACG01042909">
    <property type="protein sequence ID" value="CEK89774.1"/>
    <property type="molecule type" value="Transcribed_RNA"/>
</dbReference>
<dbReference type="AlphaFoldDB" id="A0A0B7BBV6"/>
<reference evidence="2" key="1">
    <citation type="submission" date="2014-12" db="EMBL/GenBank/DDBJ databases">
        <title>Insight into the proteome of Arion vulgaris.</title>
        <authorList>
            <person name="Aradska J."/>
            <person name="Bulat T."/>
            <person name="Smidak R."/>
            <person name="Sarate P."/>
            <person name="Gangsoo J."/>
            <person name="Sialana F."/>
            <person name="Bilban M."/>
            <person name="Lubec G."/>
        </authorList>
    </citation>
    <scope>NUCLEOTIDE SEQUENCE</scope>
    <source>
        <tissue evidence="2">Skin</tissue>
    </source>
</reference>
<sequence>MYHCICCFMVTKTNVQQTTTKWTEAVEENMVRIANSTLFLQASNEMLRCQSSCPN</sequence>
<protein>
    <submittedName>
        <fullName evidence="2">Uncharacterized protein</fullName>
    </submittedName>
</protein>
<organism evidence="2">
    <name type="scientific">Arion vulgaris</name>
    <dbReference type="NCBI Taxonomy" id="1028688"/>
    <lineage>
        <taxon>Eukaryota</taxon>
        <taxon>Metazoa</taxon>
        <taxon>Spiralia</taxon>
        <taxon>Lophotrochozoa</taxon>
        <taxon>Mollusca</taxon>
        <taxon>Gastropoda</taxon>
        <taxon>Heterobranchia</taxon>
        <taxon>Euthyneura</taxon>
        <taxon>Panpulmonata</taxon>
        <taxon>Eupulmonata</taxon>
        <taxon>Stylommatophora</taxon>
        <taxon>Helicina</taxon>
        <taxon>Arionoidea</taxon>
        <taxon>Arionidae</taxon>
        <taxon>Arion</taxon>
    </lineage>
</organism>
<evidence type="ECO:0000313" key="1">
    <source>
        <dbReference type="EMBL" id="CEK89774.1"/>
    </source>
</evidence>
<gene>
    <name evidence="2" type="primary">ORF172847</name>
    <name evidence="1" type="synonym">ORF172831</name>
</gene>
<evidence type="ECO:0000313" key="2">
    <source>
        <dbReference type="EMBL" id="CEK89776.1"/>
    </source>
</evidence>
<accession>A0A0B7BBV6</accession>
<dbReference type="EMBL" id="HACG01042911">
    <property type="protein sequence ID" value="CEK89776.1"/>
    <property type="molecule type" value="Transcribed_RNA"/>
</dbReference>
<name>A0A0B7BBV6_9EUPU</name>